<dbReference type="InterPro" id="IPR029016">
    <property type="entry name" value="GAF-like_dom_sf"/>
</dbReference>
<proteinExistence type="predicted"/>
<dbReference type="GO" id="GO:0003723">
    <property type="term" value="F:RNA binding"/>
    <property type="evidence" value="ECO:0007669"/>
    <property type="project" value="InterPro"/>
</dbReference>
<dbReference type="InterPro" id="IPR005561">
    <property type="entry name" value="ANTAR"/>
</dbReference>
<dbReference type="Proteomes" id="UP000317046">
    <property type="component" value="Unassembled WGS sequence"/>
</dbReference>
<dbReference type="SMART" id="SM01012">
    <property type="entry name" value="ANTAR"/>
    <property type="match status" value="1"/>
</dbReference>
<sequence length="234" mass="24543">MAVAAHTELLARLASAVASAPEHESFTWRLCEATRRLLGADGASLTVDNASTNRITLCATDEVAARLENLHDVLGEGPATSAYLTGEPVVVTLAQAAERWPVFAGSATRQTDAGQIYALPMRQGTAVQGVLTLYRRTAGPLTEDEAGAQFLADALAAALLHDADVLSDLGPGGSWSNRAQVHQATGMVVAQLAVGVRDALAILRAHAFALDQPLAQVAQAVVARELVFRRKDDG</sequence>
<dbReference type="Pfam" id="PF03861">
    <property type="entry name" value="ANTAR"/>
    <property type="match status" value="1"/>
</dbReference>
<name>A0A4Y3KZ89_9CELL</name>
<evidence type="ECO:0000256" key="2">
    <source>
        <dbReference type="ARBA" id="ARBA00023163"/>
    </source>
</evidence>
<dbReference type="Gene3D" id="3.30.450.40">
    <property type="match status" value="1"/>
</dbReference>
<dbReference type="InterPro" id="IPR036388">
    <property type="entry name" value="WH-like_DNA-bd_sf"/>
</dbReference>
<dbReference type="EMBL" id="BJLR01000025">
    <property type="protein sequence ID" value="GEA88686.1"/>
    <property type="molecule type" value="Genomic_DNA"/>
</dbReference>
<keyword evidence="5" id="KW-1185">Reference proteome</keyword>
<evidence type="ECO:0000256" key="1">
    <source>
        <dbReference type="ARBA" id="ARBA00023015"/>
    </source>
</evidence>
<dbReference type="Pfam" id="PF13185">
    <property type="entry name" value="GAF_2"/>
    <property type="match status" value="1"/>
</dbReference>
<reference evidence="4" key="1">
    <citation type="submission" date="2019-06" db="EMBL/GenBank/DDBJ databases">
        <title>Whole genome shotgun sequence of Cellulomonas cellasea NBRC 3753.</title>
        <authorList>
            <person name="Hosoyama A."/>
            <person name="Uohara A."/>
            <person name="Ohji S."/>
            <person name="Ichikawa N."/>
        </authorList>
    </citation>
    <scope>NUCLEOTIDE SEQUENCE [LARGE SCALE GENOMIC DNA]</scope>
    <source>
        <strain evidence="4">NBRC 3753</strain>
    </source>
</reference>
<comment type="caution">
    <text evidence="4">The sequence shown here is derived from an EMBL/GenBank/DDBJ whole genome shotgun (WGS) entry which is preliminary data.</text>
</comment>
<keyword evidence="2" id="KW-0804">Transcription</keyword>
<gene>
    <name evidence="4" type="ORF">CCE01nite_26350</name>
</gene>
<accession>A0A4Y3KZ89</accession>
<organism evidence="4 5">
    <name type="scientific">Cellulomonas cellasea</name>
    <dbReference type="NCBI Taxonomy" id="43670"/>
    <lineage>
        <taxon>Bacteria</taxon>
        <taxon>Bacillati</taxon>
        <taxon>Actinomycetota</taxon>
        <taxon>Actinomycetes</taxon>
        <taxon>Micrococcales</taxon>
        <taxon>Cellulomonadaceae</taxon>
        <taxon>Cellulomonas</taxon>
    </lineage>
</organism>
<evidence type="ECO:0000313" key="4">
    <source>
        <dbReference type="EMBL" id="GEA88686.1"/>
    </source>
</evidence>
<dbReference type="Gene3D" id="1.10.10.10">
    <property type="entry name" value="Winged helix-like DNA-binding domain superfamily/Winged helix DNA-binding domain"/>
    <property type="match status" value="1"/>
</dbReference>
<feature type="domain" description="ANTAR" evidence="3">
    <location>
        <begin position="151"/>
        <end position="222"/>
    </location>
</feature>
<dbReference type="AlphaFoldDB" id="A0A4Y3KZ89"/>
<dbReference type="SUPFAM" id="SSF55781">
    <property type="entry name" value="GAF domain-like"/>
    <property type="match status" value="1"/>
</dbReference>
<dbReference type="InterPro" id="IPR003018">
    <property type="entry name" value="GAF"/>
</dbReference>
<keyword evidence="1" id="KW-0805">Transcription regulation</keyword>
<evidence type="ECO:0000313" key="5">
    <source>
        <dbReference type="Proteomes" id="UP000317046"/>
    </source>
</evidence>
<evidence type="ECO:0000259" key="3">
    <source>
        <dbReference type="SMART" id="SM01012"/>
    </source>
</evidence>
<protein>
    <submittedName>
        <fullName evidence="4">GAF domain-containing protein</fullName>
    </submittedName>
</protein>